<name>A0A9P0H8K0_NEZVI</name>
<dbReference type="PROSITE" id="PS50297">
    <property type="entry name" value="ANK_REP_REGION"/>
    <property type="match status" value="4"/>
</dbReference>
<evidence type="ECO:0000313" key="4">
    <source>
        <dbReference type="EMBL" id="CAH1397558.1"/>
    </source>
</evidence>
<dbReference type="PROSITE" id="PS50088">
    <property type="entry name" value="ANK_REPEAT"/>
    <property type="match status" value="5"/>
</dbReference>
<accession>A0A9P0H8K0</accession>
<dbReference type="SMART" id="SM00248">
    <property type="entry name" value="ANK"/>
    <property type="match status" value="8"/>
</dbReference>
<proteinExistence type="predicted"/>
<dbReference type="GO" id="GO:0045087">
    <property type="term" value="P:innate immune response"/>
    <property type="evidence" value="ECO:0007669"/>
    <property type="project" value="TreeGrafter"/>
</dbReference>
<sequence>MGALPTAAQMYFIKATKYLLEFGEEEQLMPGLDNKERKALRNLIKYKLDNIEQLVYSGLLSISSESTAEKNPFAKGSFKMIFIPGTDIKLNLMIEPAAVRFWDSSKNLEGSHPLHLLCSLHDIPAQAIRDLFDIHPVDVNVTNSAGFTALTIAIHAGNFPVVKLLIEKGSHVNYAPAVPLTLDELGSYYPFLSVFSPVPMTCPRMHYYVTPVDAAVFANEEDILRYLVNMGAEVNANSGIWNNLTHPIVMGRRRIVELLLEGGVDVNGVDLMETSALHTAAAEGSIDLAHILMRRGAKVNAQDMYGWSPLHIACLLSRNVCLEMIQLLLDGGAEVEAETKSGFTPLCLAEAGNDLSFLEHLVNNMLRLDIVHRTTCMPDDRRREHEDIVTLLLDNGASCNHQDNYLGWTALHWAAASGDLRTAQLLLSRGAKVSIRSKLNLTPQQTALYFGKEQVSSYIYTFIDEAQADNLNSKNDLI</sequence>
<dbReference type="PANTHER" id="PTHR23206">
    <property type="entry name" value="MASK PROTEIN"/>
    <property type="match status" value="1"/>
</dbReference>
<dbReference type="InterPro" id="IPR051631">
    <property type="entry name" value="Ankyrin-KH/SAM_domain"/>
</dbReference>
<dbReference type="Proteomes" id="UP001152798">
    <property type="component" value="Chromosome 3"/>
</dbReference>
<reference evidence="4" key="1">
    <citation type="submission" date="2022-01" db="EMBL/GenBank/DDBJ databases">
        <authorList>
            <person name="King R."/>
        </authorList>
    </citation>
    <scope>NUCLEOTIDE SEQUENCE</scope>
</reference>
<dbReference type="OrthoDB" id="19174at2759"/>
<gene>
    <name evidence="4" type="ORF">NEZAVI_LOCUS7358</name>
</gene>
<feature type="repeat" description="ANK" evidence="3">
    <location>
        <begin position="406"/>
        <end position="438"/>
    </location>
</feature>
<keyword evidence="1" id="KW-0677">Repeat</keyword>
<feature type="repeat" description="ANK" evidence="3">
    <location>
        <begin position="145"/>
        <end position="177"/>
    </location>
</feature>
<evidence type="ECO:0000256" key="2">
    <source>
        <dbReference type="ARBA" id="ARBA00023043"/>
    </source>
</evidence>
<dbReference type="GO" id="GO:0005737">
    <property type="term" value="C:cytoplasm"/>
    <property type="evidence" value="ECO:0007669"/>
    <property type="project" value="TreeGrafter"/>
</dbReference>
<keyword evidence="2 3" id="KW-0040">ANK repeat</keyword>
<protein>
    <submittedName>
        <fullName evidence="4">Uncharacterized protein</fullName>
    </submittedName>
</protein>
<dbReference type="Pfam" id="PF12796">
    <property type="entry name" value="Ank_2"/>
    <property type="match status" value="2"/>
</dbReference>
<dbReference type="EMBL" id="OV725079">
    <property type="protein sequence ID" value="CAH1397558.1"/>
    <property type="molecule type" value="Genomic_DNA"/>
</dbReference>
<evidence type="ECO:0000313" key="5">
    <source>
        <dbReference type="Proteomes" id="UP001152798"/>
    </source>
</evidence>
<dbReference type="InterPro" id="IPR036770">
    <property type="entry name" value="Ankyrin_rpt-contain_sf"/>
</dbReference>
<dbReference type="Gene3D" id="1.25.40.20">
    <property type="entry name" value="Ankyrin repeat-containing domain"/>
    <property type="match status" value="3"/>
</dbReference>
<evidence type="ECO:0000256" key="3">
    <source>
        <dbReference type="PROSITE-ProRule" id="PRU00023"/>
    </source>
</evidence>
<dbReference type="PANTHER" id="PTHR23206:SF7">
    <property type="entry name" value="PROTEIN KINASE DOMAIN-CONTAINING PROTEIN"/>
    <property type="match status" value="1"/>
</dbReference>
<dbReference type="Pfam" id="PF13637">
    <property type="entry name" value="Ank_4"/>
    <property type="match status" value="1"/>
</dbReference>
<dbReference type="AlphaFoldDB" id="A0A9P0H8K0"/>
<feature type="repeat" description="ANK" evidence="3">
    <location>
        <begin position="207"/>
        <end position="239"/>
    </location>
</feature>
<feature type="repeat" description="ANK" evidence="3">
    <location>
        <begin position="305"/>
        <end position="340"/>
    </location>
</feature>
<dbReference type="InterPro" id="IPR002110">
    <property type="entry name" value="Ankyrin_rpt"/>
</dbReference>
<organism evidence="4 5">
    <name type="scientific">Nezara viridula</name>
    <name type="common">Southern green stink bug</name>
    <name type="synonym">Cimex viridulus</name>
    <dbReference type="NCBI Taxonomy" id="85310"/>
    <lineage>
        <taxon>Eukaryota</taxon>
        <taxon>Metazoa</taxon>
        <taxon>Ecdysozoa</taxon>
        <taxon>Arthropoda</taxon>
        <taxon>Hexapoda</taxon>
        <taxon>Insecta</taxon>
        <taxon>Pterygota</taxon>
        <taxon>Neoptera</taxon>
        <taxon>Paraneoptera</taxon>
        <taxon>Hemiptera</taxon>
        <taxon>Heteroptera</taxon>
        <taxon>Panheteroptera</taxon>
        <taxon>Pentatomomorpha</taxon>
        <taxon>Pentatomoidea</taxon>
        <taxon>Pentatomidae</taxon>
        <taxon>Pentatominae</taxon>
        <taxon>Nezara</taxon>
    </lineage>
</organism>
<feature type="repeat" description="ANK" evidence="3">
    <location>
        <begin position="272"/>
        <end position="304"/>
    </location>
</feature>
<keyword evidence="5" id="KW-1185">Reference proteome</keyword>
<evidence type="ECO:0000256" key="1">
    <source>
        <dbReference type="ARBA" id="ARBA00022737"/>
    </source>
</evidence>
<dbReference type="SUPFAM" id="SSF48403">
    <property type="entry name" value="Ankyrin repeat"/>
    <property type="match status" value="2"/>
</dbReference>